<keyword evidence="5 6" id="KW-0472">Membrane</keyword>
<dbReference type="Pfam" id="PF02683">
    <property type="entry name" value="DsbD_TM"/>
    <property type="match status" value="1"/>
</dbReference>
<feature type="transmembrane region" description="Helical" evidence="6">
    <location>
        <begin position="129"/>
        <end position="157"/>
    </location>
</feature>
<keyword evidence="3 6" id="KW-0812">Transmembrane</keyword>
<feature type="transmembrane region" description="Helical" evidence="6">
    <location>
        <begin position="6"/>
        <end position="32"/>
    </location>
</feature>
<dbReference type="Proteomes" id="UP000315217">
    <property type="component" value="Unassembled WGS sequence"/>
</dbReference>
<reference evidence="8 9" key="1">
    <citation type="journal article" date="2019" name="Nat. Microbiol.">
        <title>Mediterranean grassland soil C-N compound turnover is dependent on rainfall and depth, and is mediated by genomically divergent microorganisms.</title>
        <authorList>
            <person name="Diamond S."/>
            <person name="Andeer P.F."/>
            <person name="Li Z."/>
            <person name="Crits-Christoph A."/>
            <person name="Burstein D."/>
            <person name="Anantharaman K."/>
            <person name="Lane K.R."/>
            <person name="Thomas B.C."/>
            <person name="Pan C."/>
            <person name="Northen T.R."/>
            <person name="Banfield J.F."/>
        </authorList>
    </citation>
    <scope>NUCLEOTIDE SEQUENCE [LARGE SCALE GENOMIC DNA]</scope>
    <source>
        <strain evidence="8">NP_1</strain>
    </source>
</reference>
<dbReference type="PANTHER" id="PTHR31272:SF4">
    <property type="entry name" value="CYTOCHROME C-TYPE BIOGENESIS PROTEIN HI_1454-RELATED"/>
    <property type="match status" value="1"/>
</dbReference>
<dbReference type="AlphaFoldDB" id="A0A537LYI6"/>
<name>A0A537LYI6_9BACT</name>
<evidence type="ECO:0000313" key="9">
    <source>
        <dbReference type="Proteomes" id="UP000315217"/>
    </source>
</evidence>
<dbReference type="InterPro" id="IPR051790">
    <property type="entry name" value="Cytochrome_c-biogenesis_DsbD"/>
</dbReference>
<accession>A0A537LYI6</accession>
<evidence type="ECO:0000259" key="7">
    <source>
        <dbReference type="Pfam" id="PF02683"/>
    </source>
</evidence>
<feature type="transmembrane region" description="Helical" evidence="6">
    <location>
        <begin position="53"/>
        <end position="76"/>
    </location>
</feature>
<feature type="transmembrane region" description="Helical" evidence="6">
    <location>
        <begin position="88"/>
        <end position="108"/>
    </location>
</feature>
<gene>
    <name evidence="8" type="ORF">E6G98_01160</name>
</gene>
<proteinExistence type="inferred from homology"/>
<evidence type="ECO:0000256" key="2">
    <source>
        <dbReference type="ARBA" id="ARBA00006143"/>
    </source>
</evidence>
<comment type="caution">
    <text evidence="8">The sequence shown here is derived from an EMBL/GenBank/DDBJ whole genome shotgun (WGS) entry which is preliminary data.</text>
</comment>
<dbReference type="GO" id="GO:0016020">
    <property type="term" value="C:membrane"/>
    <property type="evidence" value="ECO:0007669"/>
    <property type="project" value="UniProtKB-SubCell"/>
</dbReference>
<sequence>MPDVNLLLAFAAGVLGFLSPCIVPLIPGYLSFVSGLSLAELSPADRRQHRVQVVLGTVVFVIGFASVFTALGASATVLGNVVLQNRVWLSRIGGAAIIVLGLSLWGMVRIPGLSRERRVRVPRPRALLGVLPVGMAFGFAWTPCIGPVLAAILTLAATSTRAAGGAILLLGYSLGLGVPFVITAVLLTGTIDALGWVRRHGRLIETASGAFLVAMGTALMFDLIFRLNTLILRLFPFRPAI</sequence>
<feature type="transmembrane region" description="Helical" evidence="6">
    <location>
        <begin position="203"/>
        <end position="225"/>
    </location>
</feature>
<protein>
    <submittedName>
        <fullName evidence="8">Cytochrome c biogenesis protein CcdA</fullName>
    </submittedName>
</protein>
<evidence type="ECO:0000256" key="4">
    <source>
        <dbReference type="ARBA" id="ARBA00022989"/>
    </source>
</evidence>
<dbReference type="PANTHER" id="PTHR31272">
    <property type="entry name" value="CYTOCHROME C-TYPE BIOGENESIS PROTEIN HI_1454-RELATED"/>
    <property type="match status" value="1"/>
</dbReference>
<evidence type="ECO:0000256" key="3">
    <source>
        <dbReference type="ARBA" id="ARBA00022692"/>
    </source>
</evidence>
<comment type="similarity">
    <text evidence="2">Belongs to the DsbD family.</text>
</comment>
<evidence type="ECO:0000256" key="6">
    <source>
        <dbReference type="SAM" id="Phobius"/>
    </source>
</evidence>
<dbReference type="EMBL" id="VBAI01000011">
    <property type="protein sequence ID" value="TMJ13093.1"/>
    <property type="molecule type" value="Genomic_DNA"/>
</dbReference>
<evidence type="ECO:0000256" key="1">
    <source>
        <dbReference type="ARBA" id="ARBA00004141"/>
    </source>
</evidence>
<feature type="transmembrane region" description="Helical" evidence="6">
    <location>
        <begin position="169"/>
        <end position="191"/>
    </location>
</feature>
<feature type="domain" description="Cytochrome C biogenesis protein transmembrane" evidence="7">
    <location>
        <begin position="6"/>
        <end position="195"/>
    </location>
</feature>
<evidence type="ECO:0000313" key="8">
    <source>
        <dbReference type="EMBL" id="TMJ13093.1"/>
    </source>
</evidence>
<organism evidence="8 9">
    <name type="scientific">Candidatus Segetimicrobium genomatis</name>
    <dbReference type="NCBI Taxonomy" id="2569760"/>
    <lineage>
        <taxon>Bacteria</taxon>
        <taxon>Bacillati</taxon>
        <taxon>Candidatus Sysuimicrobiota</taxon>
        <taxon>Candidatus Sysuimicrobiia</taxon>
        <taxon>Candidatus Sysuimicrobiales</taxon>
        <taxon>Candidatus Segetimicrobiaceae</taxon>
        <taxon>Candidatus Segetimicrobium</taxon>
    </lineage>
</organism>
<dbReference type="GO" id="GO:0017004">
    <property type="term" value="P:cytochrome complex assembly"/>
    <property type="evidence" value="ECO:0007669"/>
    <property type="project" value="InterPro"/>
</dbReference>
<keyword evidence="4 6" id="KW-1133">Transmembrane helix</keyword>
<evidence type="ECO:0000256" key="5">
    <source>
        <dbReference type="ARBA" id="ARBA00023136"/>
    </source>
</evidence>
<dbReference type="InterPro" id="IPR003834">
    <property type="entry name" value="Cyt_c_assmbl_TM_dom"/>
</dbReference>
<comment type="subcellular location">
    <subcellularLocation>
        <location evidence="1">Membrane</location>
        <topology evidence="1">Multi-pass membrane protein</topology>
    </subcellularLocation>
</comment>